<proteinExistence type="predicted"/>
<keyword evidence="2" id="KW-1185">Reference proteome</keyword>
<accession>A0A0P8Y9G1</accession>
<evidence type="ECO:0000313" key="1">
    <source>
        <dbReference type="EMBL" id="KPU43462.1"/>
    </source>
</evidence>
<dbReference type="AlphaFoldDB" id="A0A0P8Y9G1"/>
<dbReference type="RefSeq" id="WP_054875903.1">
    <property type="nucleotide sequence ID" value="NZ_LKET01000039.1"/>
</dbReference>
<dbReference type="STRING" id="36849.OXPF_29030"/>
<protein>
    <submittedName>
        <fullName evidence="1">Uncharacterized protein</fullName>
    </submittedName>
</protein>
<dbReference type="Proteomes" id="UP000050326">
    <property type="component" value="Unassembled WGS sequence"/>
</dbReference>
<comment type="caution">
    <text evidence="1">The sequence shown here is derived from an EMBL/GenBank/DDBJ whole genome shotgun (WGS) entry which is preliminary data.</text>
</comment>
<evidence type="ECO:0000313" key="2">
    <source>
        <dbReference type="Proteomes" id="UP000050326"/>
    </source>
</evidence>
<sequence>MTVNKISTENIDKKLDELLANQKLLMEHLKMQSGRKLKGASLREQVKYLTEHGYSIREISSMLKCSATTVSAKRSEINTIGSNIEQ</sequence>
<reference evidence="1 2" key="1">
    <citation type="submission" date="2015-09" db="EMBL/GenBank/DDBJ databases">
        <title>Genome sequence of Oxobacter pfennigii DSM 3222.</title>
        <authorList>
            <person name="Poehlein A."/>
            <person name="Bengelsdorf F.R."/>
            <person name="Schiel-Bengelsdorf B."/>
            <person name="Duerre P."/>
            <person name="Daniel R."/>
        </authorList>
    </citation>
    <scope>NUCLEOTIDE SEQUENCE [LARGE SCALE GENOMIC DNA]</scope>
    <source>
        <strain evidence="1 2">DSM 3222</strain>
    </source>
</reference>
<organism evidence="1 2">
    <name type="scientific">Oxobacter pfennigii</name>
    <dbReference type="NCBI Taxonomy" id="36849"/>
    <lineage>
        <taxon>Bacteria</taxon>
        <taxon>Bacillati</taxon>
        <taxon>Bacillota</taxon>
        <taxon>Clostridia</taxon>
        <taxon>Eubacteriales</taxon>
        <taxon>Clostridiaceae</taxon>
        <taxon>Oxobacter</taxon>
    </lineage>
</organism>
<dbReference type="EMBL" id="LKET01000039">
    <property type="protein sequence ID" value="KPU43462.1"/>
    <property type="molecule type" value="Genomic_DNA"/>
</dbReference>
<gene>
    <name evidence="1" type="ORF">OXPF_29030</name>
</gene>
<name>A0A0P8Y9G1_9CLOT</name>